<reference evidence="1" key="1">
    <citation type="submission" date="2019-12" db="EMBL/GenBank/DDBJ databases">
        <title>Genome sequencing and annotation of Brassica cretica.</title>
        <authorList>
            <person name="Studholme D.J."/>
            <person name="Sarris P."/>
        </authorList>
    </citation>
    <scope>NUCLEOTIDE SEQUENCE</scope>
    <source>
        <strain evidence="1">PFS-109/04</strain>
        <tissue evidence="1">Leaf</tissue>
    </source>
</reference>
<dbReference type="AlphaFoldDB" id="A0A8S9SG69"/>
<evidence type="ECO:0000313" key="1">
    <source>
        <dbReference type="EMBL" id="KAF3599637.1"/>
    </source>
</evidence>
<dbReference type="Proteomes" id="UP000712600">
    <property type="component" value="Unassembled WGS sequence"/>
</dbReference>
<organism evidence="1 2">
    <name type="scientific">Brassica cretica</name>
    <name type="common">Mustard</name>
    <dbReference type="NCBI Taxonomy" id="69181"/>
    <lineage>
        <taxon>Eukaryota</taxon>
        <taxon>Viridiplantae</taxon>
        <taxon>Streptophyta</taxon>
        <taxon>Embryophyta</taxon>
        <taxon>Tracheophyta</taxon>
        <taxon>Spermatophyta</taxon>
        <taxon>Magnoliopsida</taxon>
        <taxon>eudicotyledons</taxon>
        <taxon>Gunneridae</taxon>
        <taxon>Pentapetalae</taxon>
        <taxon>rosids</taxon>
        <taxon>malvids</taxon>
        <taxon>Brassicales</taxon>
        <taxon>Brassicaceae</taxon>
        <taxon>Brassiceae</taxon>
        <taxon>Brassica</taxon>
    </lineage>
</organism>
<sequence>MAEAESFVPFQCIRNDVIWRLKSYKHDWISGFRAGFRHKNNSTYILIFLDALFRIVAAFLHLRNIELAEGQESEASEPKDEKSRFCLDIKVVHANTKRCDSVTTRNLYGAGAGAVELSDKTYHHWSHDHQLRRLPSELEPEAAAFIKLIAGWRRHFQEAYFLPKCISTEVPHC</sequence>
<dbReference type="EMBL" id="QGKX02000004">
    <property type="protein sequence ID" value="KAF3599637.1"/>
    <property type="molecule type" value="Genomic_DNA"/>
</dbReference>
<gene>
    <name evidence="1" type="ORF">F2Q69_00033066</name>
</gene>
<proteinExistence type="predicted"/>
<protein>
    <submittedName>
        <fullName evidence="1">Uncharacterized protein</fullName>
    </submittedName>
</protein>
<accession>A0A8S9SG69</accession>
<name>A0A8S9SG69_BRACR</name>
<comment type="caution">
    <text evidence="1">The sequence shown here is derived from an EMBL/GenBank/DDBJ whole genome shotgun (WGS) entry which is preliminary data.</text>
</comment>
<evidence type="ECO:0000313" key="2">
    <source>
        <dbReference type="Proteomes" id="UP000712600"/>
    </source>
</evidence>